<reference evidence="2" key="1">
    <citation type="submission" date="2020-02" db="EMBL/GenBank/DDBJ databases">
        <authorList>
            <person name="Meier V. D."/>
        </authorList>
    </citation>
    <scope>NUCLEOTIDE SEQUENCE</scope>
    <source>
        <strain evidence="2">AVDCRST_MAG77</strain>
    </source>
</reference>
<proteinExistence type="predicted"/>
<dbReference type="EMBL" id="CADCTC010000124">
    <property type="protein sequence ID" value="CAA9250360.1"/>
    <property type="molecule type" value="Genomic_DNA"/>
</dbReference>
<feature type="non-terminal residue" evidence="2">
    <location>
        <position position="40"/>
    </location>
</feature>
<evidence type="ECO:0000256" key="1">
    <source>
        <dbReference type="SAM" id="MobiDB-lite"/>
    </source>
</evidence>
<accession>A0A6J4IF46</accession>
<evidence type="ECO:0000313" key="2">
    <source>
        <dbReference type="EMBL" id="CAA9250360.1"/>
    </source>
</evidence>
<dbReference type="AlphaFoldDB" id="A0A6J4IF46"/>
<name>A0A6J4IF46_9CHLR</name>
<organism evidence="2">
    <name type="scientific">uncultured Chloroflexota bacterium</name>
    <dbReference type="NCBI Taxonomy" id="166587"/>
    <lineage>
        <taxon>Bacteria</taxon>
        <taxon>Bacillati</taxon>
        <taxon>Chloroflexota</taxon>
        <taxon>environmental samples</taxon>
    </lineage>
</organism>
<feature type="region of interest" description="Disordered" evidence="1">
    <location>
        <begin position="1"/>
        <end position="22"/>
    </location>
</feature>
<feature type="non-terminal residue" evidence="2">
    <location>
        <position position="1"/>
    </location>
</feature>
<protein>
    <submittedName>
        <fullName evidence="2">Uncharacterized protein</fullName>
    </submittedName>
</protein>
<gene>
    <name evidence="2" type="ORF">AVDCRST_MAG77-2043</name>
</gene>
<sequence>CRACCRSGAHPQRLPPATRTPTPAATIITTVVTRTPPKGI</sequence>